<sequence>MKFPASVLMIIIIYTMIISSHAQFELDIKCTGGADNCLQPCIDEYDTTKTKCINDRCNCYP</sequence>
<evidence type="ECO:0000256" key="2">
    <source>
        <dbReference type="ARBA" id="ARBA00022525"/>
    </source>
</evidence>
<keyword evidence="3" id="KW-0732">Signal</keyword>
<feature type="chain" id="PRO_5002880355" evidence="3">
    <location>
        <begin position="23"/>
        <end position="61"/>
    </location>
</feature>
<keyword evidence="4" id="KW-0406">Ion transport</keyword>
<dbReference type="InterPro" id="IPR036574">
    <property type="entry name" value="Scorpion_toxin-like_sf"/>
</dbReference>
<dbReference type="InterPro" id="IPR001947">
    <property type="entry name" value="Scorpion_toxinS_K_inh"/>
</dbReference>
<reference evidence="4" key="1">
    <citation type="submission" date="2008-10" db="EMBL/GenBank/DDBJ databases">
        <title>Buthus occitanus israelis scorpion toxin.</title>
        <authorList>
            <person name="Zilberberg N."/>
            <person name="Kozminsky-Atias A."/>
        </authorList>
    </citation>
    <scope>NUCLEOTIDE SEQUENCE</scope>
</reference>
<dbReference type="GO" id="GO:0005576">
    <property type="term" value="C:extracellular region"/>
    <property type="evidence" value="ECO:0007669"/>
    <property type="project" value="UniProtKB-SubCell"/>
</dbReference>
<keyword evidence="4" id="KW-0813">Transport</keyword>
<evidence type="ECO:0000256" key="3">
    <source>
        <dbReference type="SAM" id="SignalP"/>
    </source>
</evidence>
<dbReference type="GO" id="GO:0034220">
    <property type="term" value="P:monoatomic ion transmembrane transport"/>
    <property type="evidence" value="ECO:0007669"/>
    <property type="project" value="UniProtKB-KW"/>
</dbReference>
<name>B8XH39_BUTIS</name>
<accession>B8XH39</accession>
<evidence type="ECO:0000256" key="1">
    <source>
        <dbReference type="ARBA" id="ARBA00004613"/>
    </source>
</evidence>
<evidence type="ECO:0000313" key="4">
    <source>
        <dbReference type="EMBL" id="ACJ23148.1"/>
    </source>
</evidence>
<dbReference type="Gene3D" id="3.30.30.10">
    <property type="entry name" value="Knottin, scorpion toxin-like"/>
    <property type="match status" value="1"/>
</dbReference>
<organism evidence="4">
    <name type="scientific">Buthus israelis</name>
    <name type="common">Israeli scorpion</name>
    <name type="synonym">Buthus occitanus israelis</name>
    <dbReference type="NCBI Taxonomy" id="2899555"/>
    <lineage>
        <taxon>Eukaryota</taxon>
        <taxon>Metazoa</taxon>
        <taxon>Ecdysozoa</taxon>
        <taxon>Arthropoda</taxon>
        <taxon>Chelicerata</taxon>
        <taxon>Arachnida</taxon>
        <taxon>Scorpiones</taxon>
        <taxon>Buthida</taxon>
        <taxon>Buthoidea</taxon>
        <taxon>Buthidae</taxon>
        <taxon>Buthus</taxon>
    </lineage>
</organism>
<dbReference type="AlphaFoldDB" id="B8XH39"/>
<dbReference type="SUPFAM" id="SSF57095">
    <property type="entry name" value="Scorpion toxin-like"/>
    <property type="match status" value="1"/>
</dbReference>
<dbReference type="Pfam" id="PF00451">
    <property type="entry name" value="Toxin_2"/>
    <property type="match status" value="1"/>
</dbReference>
<dbReference type="EMBL" id="FJ360828">
    <property type="protein sequence ID" value="ACJ23148.1"/>
    <property type="molecule type" value="mRNA"/>
</dbReference>
<feature type="signal peptide" evidence="3">
    <location>
        <begin position="1"/>
        <end position="22"/>
    </location>
</feature>
<dbReference type="GO" id="GO:0008200">
    <property type="term" value="F:ion channel inhibitor activity"/>
    <property type="evidence" value="ECO:0007669"/>
    <property type="project" value="InterPro"/>
</dbReference>
<comment type="subcellular location">
    <subcellularLocation>
        <location evidence="1">Secreted</location>
    </subcellularLocation>
</comment>
<proteinExistence type="evidence at transcript level"/>
<keyword evidence="4" id="KW-0407">Ion channel</keyword>
<keyword evidence="2" id="KW-0964">Secreted</keyword>
<protein>
    <submittedName>
        <fullName evidence="4">Putative potassium channel toxin Tx682</fullName>
    </submittedName>
</protein>